<sequence>MMRGLISACFTFSLSILIVRGVGTFSFFFSGILLAICCSLFQQAPSPSPRWEVLSRFLCIVLLLPLVSRSNVEQSLHKKDTVFLNLNTFCLV</sequence>
<keyword evidence="1" id="KW-0472">Membrane</keyword>
<dbReference type="EMBL" id="JAOTPV010000006">
    <property type="protein sequence ID" value="KAJ4480912.1"/>
    <property type="molecule type" value="Genomic_DNA"/>
</dbReference>
<dbReference type="AlphaFoldDB" id="A0A9W9AEK5"/>
<feature type="transmembrane region" description="Helical" evidence="1">
    <location>
        <begin position="51"/>
        <end position="68"/>
    </location>
</feature>
<comment type="caution">
    <text evidence="2">The sequence shown here is derived from an EMBL/GenBank/DDBJ whole genome shotgun (WGS) entry which is preliminary data.</text>
</comment>
<protein>
    <submittedName>
        <fullName evidence="2">Uncharacterized protein</fullName>
    </submittedName>
</protein>
<evidence type="ECO:0000256" key="1">
    <source>
        <dbReference type="SAM" id="Phobius"/>
    </source>
</evidence>
<keyword evidence="3" id="KW-1185">Reference proteome</keyword>
<evidence type="ECO:0000313" key="2">
    <source>
        <dbReference type="EMBL" id="KAJ4480912.1"/>
    </source>
</evidence>
<name>A0A9W9AEK5_9AGAR</name>
<dbReference type="Proteomes" id="UP001150266">
    <property type="component" value="Unassembled WGS sequence"/>
</dbReference>
<proteinExistence type="predicted"/>
<reference evidence="2" key="1">
    <citation type="submission" date="2022-08" db="EMBL/GenBank/DDBJ databases">
        <title>A Global Phylogenomic Analysis of the Shiitake Genus Lentinula.</title>
        <authorList>
            <consortium name="DOE Joint Genome Institute"/>
            <person name="Sierra-Patev S."/>
            <person name="Min B."/>
            <person name="Naranjo-Ortiz M."/>
            <person name="Looney B."/>
            <person name="Konkel Z."/>
            <person name="Slot J.C."/>
            <person name="Sakamoto Y."/>
            <person name="Steenwyk J.L."/>
            <person name="Rokas A."/>
            <person name="Carro J."/>
            <person name="Camarero S."/>
            <person name="Ferreira P."/>
            <person name="Molpeceres G."/>
            <person name="Ruiz-Duenas F.J."/>
            <person name="Serrano A."/>
            <person name="Henrissat B."/>
            <person name="Drula E."/>
            <person name="Hughes K.W."/>
            <person name="Mata J.L."/>
            <person name="Ishikawa N.K."/>
            <person name="Vargas-Isla R."/>
            <person name="Ushijima S."/>
            <person name="Smith C.A."/>
            <person name="Ahrendt S."/>
            <person name="Andreopoulos W."/>
            <person name="He G."/>
            <person name="Labutti K."/>
            <person name="Lipzen A."/>
            <person name="Ng V."/>
            <person name="Riley R."/>
            <person name="Sandor L."/>
            <person name="Barry K."/>
            <person name="Martinez A.T."/>
            <person name="Xiao Y."/>
            <person name="Gibbons J.G."/>
            <person name="Terashima K."/>
            <person name="Grigoriev I.V."/>
            <person name="Hibbett D.S."/>
        </authorList>
    </citation>
    <scope>NUCLEOTIDE SEQUENCE</scope>
    <source>
        <strain evidence="2">JLM2183</strain>
    </source>
</reference>
<accession>A0A9W9AEK5</accession>
<evidence type="ECO:0000313" key="3">
    <source>
        <dbReference type="Proteomes" id="UP001150266"/>
    </source>
</evidence>
<organism evidence="2 3">
    <name type="scientific">Lentinula aciculospora</name>
    <dbReference type="NCBI Taxonomy" id="153920"/>
    <lineage>
        <taxon>Eukaryota</taxon>
        <taxon>Fungi</taxon>
        <taxon>Dikarya</taxon>
        <taxon>Basidiomycota</taxon>
        <taxon>Agaricomycotina</taxon>
        <taxon>Agaricomycetes</taxon>
        <taxon>Agaricomycetidae</taxon>
        <taxon>Agaricales</taxon>
        <taxon>Marasmiineae</taxon>
        <taxon>Omphalotaceae</taxon>
        <taxon>Lentinula</taxon>
    </lineage>
</organism>
<gene>
    <name evidence="2" type="ORF">J3R30DRAFT_2379315</name>
</gene>
<keyword evidence="1" id="KW-0812">Transmembrane</keyword>
<keyword evidence="1" id="KW-1133">Transmembrane helix</keyword>